<dbReference type="HAMAP" id="MF_00473">
    <property type="entry name" value="G6P_isomerase"/>
    <property type="match status" value="1"/>
</dbReference>
<evidence type="ECO:0000256" key="3">
    <source>
        <dbReference type="ARBA" id="ARBA00022432"/>
    </source>
</evidence>
<evidence type="ECO:0000256" key="4">
    <source>
        <dbReference type="ARBA" id="ARBA00022490"/>
    </source>
</evidence>
<keyword evidence="3 8" id="KW-0312">Gluconeogenesis</keyword>
<evidence type="ECO:0000313" key="11">
    <source>
        <dbReference type="Proteomes" id="UP000216498"/>
    </source>
</evidence>
<comment type="caution">
    <text evidence="8">Lacks conserved residue(s) required for the propagation of feature annotation.</text>
</comment>
<dbReference type="GO" id="GO:0051156">
    <property type="term" value="P:glucose 6-phosphate metabolic process"/>
    <property type="evidence" value="ECO:0007669"/>
    <property type="project" value="TreeGrafter"/>
</dbReference>
<keyword evidence="5 8" id="KW-0324">Glycolysis</keyword>
<dbReference type="Proteomes" id="UP000216498">
    <property type="component" value="Unassembled WGS sequence"/>
</dbReference>
<dbReference type="InterPro" id="IPR035476">
    <property type="entry name" value="SIS_PGI_1"/>
</dbReference>
<dbReference type="EC" id="5.3.1.9" evidence="8"/>
<dbReference type="UniPathway" id="UPA00138"/>
<dbReference type="GO" id="GO:0005829">
    <property type="term" value="C:cytosol"/>
    <property type="evidence" value="ECO:0007669"/>
    <property type="project" value="TreeGrafter"/>
</dbReference>
<feature type="active site" description="Proton donor" evidence="8">
    <location>
        <position position="290"/>
    </location>
</feature>
<accession>A0A265N981</accession>
<evidence type="ECO:0000256" key="7">
    <source>
        <dbReference type="ARBA" id="ARBA00029321"/>
    </source>
</evidence>
<dbReference type="NCBIfam" id="NF010697">
    <property type="entry name" value="PRK14097.1"/>
    <property type="match status" value="1"/>
</dbReference>
<dbReference type="InterPro" id="IPR018189">
    <property type="entry name" value="Phosphoglucose_isomerase_CS"/>
</dbReference>
<dbReference type="PANTHER" id="PTHR11469:SF1">
    <property type="entry name" value="GLUCOSE-6-PHOSPHATE ISOMERASE"/>
    <property type="match status" value="1"/>
</dbReference>
<evidence type="ECO:0000256" key="5">
    <source>
        <dbReference type="ARBA" id="ARBA00023152"/>
    </source>
</evidence>
<reference evidence="10 11" key="1">
    <citation type="submission" date="2017-08" db="EMBL/GenBank/DDBJ databases">
        <title>Virgibacillus indicus sp. nov. and Virgibacillus profoundi sp. nov, two moderately halophilic bacteria isolated from marine sediment by using the Microfluidic Streak Plate.</title>
        <authorList>
            <person name="Xu B."/>
            <person name="Hu B."/>
            <person name="Wang J."/>
            <person name="Zhu Y."/>
            <person name="Huang L."/>
            <person name="Du W."/>
            <person name="Huang Y."/>
        </authorList>
    </citation>
    <scope>NUCLEOTIDE SEQUENCE [LARGE SCALE GENOMIC DNA]</scope>
    <source>
        <strain evidence="10 11">IO3-P2-C2</strain>
    </source>
</reference>
<dbReference type="PANTHER" id="PTHR11469">
    <property type="entry name" value="GLUCOSE-6-PHOSPHATE ISOMERASE"/>
    <property type="match status" value="1"/>
</dbReference>
<dbReference type="InterPro" id="IPR046348">
    <property type="entry name" value="SIS_dom_sf"/>
</dbReference>
<evidence type="ECO:0000256" key="8">
    <source>
        <dbReference type="HAMAP-Rule" id="MF_00473"/>
    </source>
</evidence>
<comment type="similarity">
    <text evidence="2 8 9">Belongs to the GPI family.</text>
</comment>
<dbReference type="UniPathway" id="UPA00109">
    <property type="reaction ID" value="UER00181"/>
</dbReference>
<evidence type="ECO:0000256" key="1">
    <source>
        <dbReference type="ARBA" id="ARBA00004926"/>
    </source>
</evidence>
<dbReference type="GO" id="GO:0097367">
    <property type="term" value="F:carbohydrate derivative binding"/>
    <property type="evidence" value="ECO:0007669"/>
    <property type="project" value="InterPro"/>
</dbReference>
<evidence type="ECO:0000256" key="2">
    <source>
        <dbReference type="ARBA" id="ARBA00006604"/>
    </source>
</evidence>
<comment type="pathway">
    <text evidence="8">Carbohydrate biosynthesis; gluconeogenesis.</text>
</comment>
<comment type="function">
    <text evidence="8">Catalyzes the reversible isomerization of glucose-6-phosphate to fructose-6-phosphate.</text>
</comment>
<dbReference type="AlphaFoldDB" id="A0A265N981"/>
<keyword evidence="8" id="KW-0597">Phosphoprotein</keyword>
<keyword evidence="11" id="KW-1185">Reference proteome</keyword>
<feature type="active site" evidence="8">
    <location>
        <position position="425"/>
    </location>
</feature>
<dbReference type="GO" id="GO:0006094">
    <property type="term" value="P:gluconeogenesis"/>
    <property type="evidence" value="ECO:0007669"/>
    <property type="project" value="UniProtKB-UniRule"/>
</dbReference>
<dbReference type="GO" id="GO:0006096">
    <property type="term" value="P:glycolytic process"/>
    <property type="evidence" value="ECO:0007669"/>
    <property type="project" value="UniProtKB-UniRule"/>
</dbReference>
<dbReference type="PRINTS" id="PR00662">
    <property type="entry name" value="G6PISOMERASE"/>
</dbReference>
<dbReference type="CDD" id="cd05015">
    <property type="entry name" value="SIS_PGI_1"/>
    <property type="match status" value="1"/>
</dbReference>
<dbReference type="GO" id="GO:0048029">
    <property type="term" value="F:monosaccharide binding"/>
    <property type="evidence" value="ECO:0007669"/>
    <property type="project" value="TreeGrafter"/>
</dbReference>
<dbReference type="FunFam" id="3.40.50.10490:FF:000016">
    <property type="entry name" value="Glucose-6-phosphate isomerase"/>
    <property type="match status" value="1"/>
</dbReference>
<organism evidence="10 11">
    <name type="scientific">Virgibacillus indicus</name>
    <dbReference type="NCBI Taxonomy" id="2024554"/>
    <lineage>
        <taxon>Bacteria</taxon>
        <taxon>Bacillati</taxon>
        <taxon>Bacillota</taxon>
        <taxon>Bacilli</taxon>
        <taxon>Bacillales</taxon>
        <taxon>Bacillaceae</taxon>
        <taxon>Virgibacillus</taxon>
    </lineage>
</organism>
<dbReference type="Gene3D" id="3.40.50.10490">
    <property type="entry name" value="Glucose-6-phosphate isomerase like protein, domain 1"/>
    <property type="match status" value="3"/>
</dbReference>
<dbReference type="GO" id="GO:0004347">
    <property type="term" value="F:glucose-6-phosphate isomerase activity"/>
    <property type="evidence" value="ECO:0007669"/>
    <property type="project" value="UniProtKB-UniRule"/>
</dbReference>
<dbReference type="SUPFAM" id="SSF53697">
    <property type="entry name" value="SIS domain"/>
    <property type="match status" value="1"/>
</dbReference>
<keyword evidence="6 8" id="KW-0413">Isomerase</keyword>
<gene>
    <name evidence="8" type="primary">pgi</name>
    <name evidence="10" type="ORF">CIL03_09625</name>
</gene>
<comment type="subcellular location">
    <subcellularLocation>
        <location evidence="8">Cytoplasm</location>
    </subcellularLocation>
</comment>
<dbReference type="InterPro" id="IPR001672">
    <property type="entry name" value="G6P_Isomerase"/>
</dbReference>
<dbReference type="PROSITE" id="PS00765">
    <property type="entry name" value="P_GLUCOSE_ISOMERASE_1"/>
    <property type="match status" value="1"/>
</dbReference>
<dbReference type="RefSeq" id="WP_094885650.1">
    <property type="nucleotide sequence ID" value="NZ_NPMS01000004.1"/>
</dbReference>
<proteinExistence type="inferred from homology"/>
<comment type="caution">
    <text evidence="10">The sequence shown here is derived from an EMBL/GenBank/DDBJ whole genome shotgun (WGS) entry which is preliminary data.</text>
</comment>
<dbReference type="PROSITE" id="PS51463">
    <property type="entry name" value="P_GLUCOSE_ISOMERASE_3"/>
    <property type="match status" value="1"/>
</dbReference>
<evidence type="ECO:0000313" key="10">
    <source>
        <dbReference type="EMBL" id="OZU88553.1"/>
    </source>
</evidence>
<keyword evidence="4 8" id="KW-0963">Cytoplasm</keyword>
<comment type="catalytic activity">
    <reaction evidence="7 8 9">
        <text>alpha-D-glucose 6-phosphate = beta-D-fructose 6-phosphate</text>
        <dbReference type="Rhea" id="RHEA:11816"/>
        <dbReference type="ChEBI" id="CHEBI:57634"/>
        <dbReference type="ChEBI" id="CHEBI:58225"/>
        <dbReference type="EC" id="5.3.1.9"/>
    </reaction>
</comment>
<protein>
    <recommendedName>
        <fullName evidence="8">Glucose-6-phosphate isomerase</fullName>
        <shortName evidence="8">GPI</shortName>
        <ecNumber evidence="8">5.3.1.9</ecNumber>
    </recommendedName>
    <alternativeName>
        <fullName evidence="8">Phosphoglucose isomerase</fullName>
        <shortName evidence="8">PGI</shortName>
    </alternativeName>
    <alternativeName>
        <fullName evidence="8">Phosphohexose isomerase</fullName>
        <shortName evidence="8">PHI</shortName>
    </alternativeName>
</protein>
<dbReference type="Pfam" id="PF00342">
    <property type="entry name" value="PGI"/>
    <property type="match status" value="1"/>
</dbReference>
<dbReference type="FunFam" id="3.40.50.10490:FF:000015">
    <property type="entry name" value="Glucose-6-phosphate isomerase"/>
    <property type="match status" value="1"/>
</dbReference>
<sequence length="448" mass="50111">MTHVSFNYDKALSFFNQSELDNLDDYVQTAHTALHNKTGAGSDFLGWIDLPENYDKEEFSRIKASAEKIRQDSDVLLVIGIGGSYLGARAALEMLNHSFQNLLSKEERNAPQVIFVGHHMSSTYMSELFDVLKDKDVSVNIISKSGTTTEPAIAFRIFKKYLEEKYGTEEAKKRIYATTDKEKGALKTSADQAGFETFVIPDDVGGRYSVLTAVGLLPIAVSGISIDEMMQGARAAMTDLADPKIENNPAYQYAAVRNILYNKGKTIEMLINYEPSLQYFAEWWKQLFGESEGKDQKGIYPSSANFSTDLHSLGQYVQDGRRDLFETVLHVNKAKKEMTLEADEVNSDGLNYIAGKTIHEINDKAFQGTLLAHTDGQVPNLIVEVPELDAYTFGYLVYFFEKACAISGYLLGVNPFDQPGVEAYKVNMFALLGKPGFEQEKEELEKRL</sequence>
<evidence type="ECO:0000256" key="6">
    <source>
        <dbReference type="ARBA" id="ARBA00023235"/>
    </source>
</evidence>
<dbReference type="InterPro" id="IPR035482">
    <property type="entry name" value="SIS_PGI_2"/>
</dbReference>
<dbReference type="PROSITE" id="PS00174">
    <property type="entry name" value="P_GLUCOSE_ISOMERASE_2"/>
    <property type="match status" value="1"/>
</dbReference>
<name>A0A265N981_9BACI</name>
<evidence type="ECO:0000256" key="9">
    <source>
        <dbReference type="RuleBase" id="RU000612"/>
    </source>
</evidence>
<dbReference type="OrthoDB" id="140919at2"/>
<feature type="modified residue" description="Phosphothreonine" evidence="8">
    <location>
        <position position="38"/>
    </location>
</feature>
<dbReference type="EMBL" id="NPMS01000004">
    <property type="protein sequence ID" value="OZU88553.1"/>
    <property type="molecule type" value="Genomic_DNA"/>
</dbReference>
<dbReference type="CDD" id="cd05016">
    <property type="entry name" value="SIS_PGI_2"/>
    <property type="match status" value="1"/>
</dbReference>
<comment type="pathway">
    <text evidence="1 8 9">Carbohydrate degradation; glycolysis; D-glyceraldehyde 3-phosphate and glycerone phosphate from D-glucose: step 2/4.</text>
</comment>